<evidence type="ECO:0000313" key="1">
    <source>
        <dbReference type="EMBL" id="GAA1728431.1"/>
    </source>
</evidence>
<comment type="caution">
    <text evidence="1">The sequence shown here is derived from an EMBL/GenBank/DDBJ whole genome shotgun (WGS) entry which is preliminary data.</text>
</comment>
<organism evidence="1 2">
    <name type="scientific">Aeromicrobium alkaliterrae</name>
    <dbReference type="NCBI Taxonomy" id="302168"/>
    <lineage>
        <taxon>Bacteria</taxon>
        <taxon>Bacillati</taxon>
        <taxon>Actinomycetota</taxon>
        <taxon>Actinomycetes</taxon>
        <taxon>Propionibacteriales</taxon>
        <taxon>Nocardioidaceae</taxon>
        <taxon>Aeromicrobium</taxon>
    </lineage>
</organism>
<dbReference type="EMBL" id="BAAAME010000002">
    <property type="protein sequence ID" value="GAA1728431.1"/>
    <property type="molecule type" value="Genomic_DNA"/>
</dbReference>
<protein>
    <submittedName>
        <fullName evidence="1">Uncharacterized protein</fullName>
    </submittedName>
</protein>
<proteinExistence type="predicted"/>
<evidence type="ECO:0000313" key="2">
    <source>
        <dbReference type="Proteomes" id="UP001501057"/>
    </source>
</evidence>
<keyword evidence="2" id="KW-1185">Reference proteome</keyword>
<dbReference type="Proteomes" id="UP001501057">
    <property type="component" value="Unassembled WGS sequence"/>
</dbReference>
<gene>
    <name evidence="1" type="ORF">GCM10009710_06330</name>
</gene>
<reference evidence="1 2" key="1">
    <citation type="journal article" date="2019" name="Int. J. Syst. Evol. Microbiol.">
        <title>The Global Catalogue of Microorganisms (GCM) 10K type strain sequencing project: providing services to taxonomists for standard genome sequencing and annotation.</title>
        <authorList>
            <consortium name="The Broad Institute Genomics Platform"/>
            <consortium name="The Broad Institute Genome Sequencing Center for Infectious Disease"/>
            <person name="Wu L."/>
            <person name="Ma J."/>
        </authorList>
    </citation>
    <scope>NUCLEOTIDE SEQUENCE [LARGE SCALE GENOMIC DNA]</scope>
    <source>
        <strain evidence="1 2">JCM 13518</strain>
    </source>
</reference>
<accession>A0ABN2JIG9</accession>
<dbReference type="RefSeq" id="WP_344197661.1">
    <property type="nucleotide sequence ID" value="NZ_BAAAME010000002.1"/>
</dbReference>
<sequence length="86" mass="9242">MLHEEPADAITAARTVVSEWLDAPDEPLGQLEKLRLLSEAMTDLQDAIAARRAAAVRKLIEAEGTTIAALKLNVPPIELIAEARSA</sequence>
<name>A0ABN2JIG9_9ACTN</name>